<dbReference type="InterPro" id="IPR045829">
    <property type="entry name" value="PKD_6"/>
</dbReference>
<dbReference type="PANTHER" id="PTHR44170:SF54">
    <property type="entry name" value="FI24025P1"/>
    <property type="match status" value="1"/>
</dbReference>
<dbReference type="NCBIfam" id="TIGR04131">
    <property type="entry name" value="Bac_Flav_CTERM"/>
    <property type="match status" value="1"/>
</dbReference>
<dbReference type="Pfam" id="PF19408">
    <property type="entry name" value="PKD_6"/>
    <property type="match status" value="1"/>
</dbReference>
<dbReference type="Gene3D" id="2.60.40.10">
    <property type="entry name" value="Immunoglobulins"/>
    <property type="match status" value="13"/>
</dbReference>
<dbReference type="InterPro" id="IPR035234">
    <property type="entry name" value="IgGFc-bd_N"/>
</dbReference>
<dbReference type="SUPFAM" id="SSF48726">
    <property type="entry name" value="Immunoglobulin"/>
    <property type="match status" value="10"/>
</dbReference>
<accession>A0A4V2FT63</accession>
<dbReference type="EMBL" id="SHKN01000001">
    <property type="protein sequence ID" value="RZT96925.1"/>
    <property type="molecule type" value="Genomic_DNA"/>
</dbReference>
<dbReference type="InterPro" id="IPR003598">
    <property type="entry name" value="Ig_sub2"/>
</dbReference>
<feature type="domain" description="Ig-like" evidence="3">
    <location>
        <begin position="1549"/>
        <end position="1632"/>
    </location>
</feature>
<dbReference type="PROSITE" id="PS50835">
    <property type="entry name" value="IG_LIKE"/>
    <property type="match status" value="8"/>
</dbReference>
<name>A0A4V2FT63_9BACT</name>
<feature type="domain" description="Ig-like" evidence="3">
    <location>
        <begin position="1711"/>
        <end position="1806"/>
    </location>
</feature>
<dbReference type="Proteomes" id="UP000293562">
    <property type="component" value="Unassembled WGS sequence"/>
</dbReference>
<feature type="domain" description="Ig-like" evidence="3">
    <location>
        <begin position="2445"/>
        <end position="2506"/>
    </location>
</feature>
<feature type="domain" description="Ig-like" evidence="3">
    <location>
        <begin position="2594"/>
        <end position="2675"/>
    </location>
</feature>
<keyword evidence="5" id="KW-1185">Reference proteome</keyword>
<dbReference type="InterPro" id="IPR036179">
    <property type="entry name" value="Ig-like_dom_sf"/>
</dbReference>
<feature type="domain" description="Ig-like" evidence="3">
    <location>
        <begin position="1307"/>
        <end position="1361"/>
    </location>
</feature>
<reference evidence="4 5" key="1">
    <citation type="submission" date="2019-02" db="EMBL/GenBank/DDBJ databases">
        <title>Genomic Encyclopedia of Type Strains, Phase IV (KMG-IV): sequencing the most valuable type-strain genomes for metagenomic binning, comparative biology and taxonomic classification.</title>
        <authorList>
            <person name="Goeker M."/>
        </authorList>
    </citation>
    <scope>NUCLEOTIDE SEQUENCE [LARGE SCALE GENOMIC DNA]</scope>
    <source>
        <strain evidence="4 5">DSM 28825</strain>
    </source>
</reference>
<evidence type="ECO:0000313" key="5">
    <source>
        <dbReference type="Proteomes" id="UP000293562"/>
    </source>
</evidence>
<evidence type="ECO:0000259" key="3">
    <source>
        <dbReference type="PROSITE" id="PS50835"/>
    </source>
</evidence>
<comment type="caution">
    <text evidence="4">The sequence shown here is derived from an EMBL/GenBank/DDBJ whole genome shotgun (WGS) entry which is preliminary data.</text>
</comment>
<dbReference type="GO" id="GO:0098609">
    <property type="term" value="P:cell-cell adhesion"/>
    <property type="evidence" value="ECO:0007669"/>
    <property type="project" value="TreeGrafter"/>
</dbReference>
<protein>
    <submittedName>
        <fullName evidence="4">Gliding motility-associated-like protein</fullName>
    </submittedName>
</protein>
<dbReference type="InterPro" id="IPR007110">
    <property type="entry name" value="Ig-like_dom"/>
</dbReference>
<gene>
    <name evidence="4" type="ORF">EV201_1581</name>
</gene>
<dbReference type="SMART" id="SM00408">
    <property type="entry name" value="IGc2"/>
    <property type="match status" value="6"/>
</dbReference>
<evidence type="ECO:0000256" key="2">
    <source>
        <dbReference type="ARBA" id="ARBA00023157"/>
    </source>
</evidence>
<organism evidence="4 5">
    <name type="scientific">Ancylomarina subtilis</name>
    <dbReference type="NCBI Taxonomy" id="1639035"/>
    <lineage>
        <taxon>Bacteria</taxon>
        <taxon>Pseudomonadati</taxon>
        <taxon>Bacteroidota</taxon>
        <taxon>Bacteroidia</taxon>
        <taxon>Marinilabiliales</taxon>
        <taxon>Marinifilaceae</taxon>
        <taxon>Ancylomarina</taxon>
    </lineage>
</organism>
<dbReference type="Pfam" id="PF17517">
    <property type="entry name" value="IgGFc_binding"/>
    <property type="match status" value="1"/>
</dbReference>
<sequence length="3313" mass="364036">MNYSFRSVKIEACIKIAILFLLYALPLTSKAQLDLIHYVPPLYAGTDSEYDIEDHWVVLTTPSETPITVTIKKGDGTIFQVVDGVSMDTPKSISLGSGTLTNPPLGVVNYSSLNKVISDQGLIFTSTEAFYVNIRHKSEIHGLFLTAKGRAGLGTSFRSGHLYSIRPENKQGWGGGYDYYGSWVAYNEDIVGHRSHFISVMATEDNTQVTFSDIKVGNLTSDTKTALPVTGDITVTLNAGQSYVLGADHKYLTTDDVNQFNGTHITSDKPIAVNTGSWTGGASAKSSQDIGVDQIVPEELVGSEYILLKGKGNDDTERPIVVATQDNTNIYVNGGTTKINPTPLNAGDSYAIGANYYTADGTMLIKCDKNVYLYQTTSASDRKNYYTDYAYATVGMNFIPAISSLGFRQVDIPFVNQVGTGIVAIYSQKGANVFVNKSTTPLSQASAIPVSGNDEWVVYKYYTSDENVSVMSSKAIYVALSVEDDAVGAAGYFSGFTKAISPIKPETGIGLEHDLGYICESYNDKIELSINSTPDADFYEWYKNEVKPENLIFENSNLLVDAPDVETKYIIKAYFRDPNLDIIYNGNFSIGRGNFDSDYDFFSVGNLADLGKSVLCYNPKDINTSFQSFNDKDGGGLMLLTHSNNFGIEDVIWSKTINENIKDQGFILKLHGRMAQEGHSQLLDIYVNDEKIYDNFPLDDVNAWQSVKAFWSSGNSESARISVVNSNPAGQDGIFALDSISFVVAVEDQAEFNALVVPNYSYKNFNEPQHFCFGLEGELDISNGDVSWYDYKWEKKEGDLFVPITDPTITGLDTHKIHFTEIKENDAGIYRCSISFKENFQQCGESLGTASVEVELVVDKPATVAINVDNTRLCEGEQTTLEAVVTGTYSDIKWFVNDEQKYVGREFLFDYPAGEYTVKCEVGNACSSPSDSRDLFVYGRPVLNDLQLPTGLCENIPAELTAVVTNVPAGASLSYKWYQGDNLLATTSDPNYSLTPNLNDSYYKVAVSAVYNVGLADEHTCVGNQIVKSIVPDAIYPEVELKDLANVTLCEGDSYTYKAEPINSGDYYTYLWEVPFVSNANKTNSDFVISSVTSAMAGNYKVTVSNRCNSQSSTGTLTVNPKLLVDEIAIDKTGPYCLNDVVTFTMKDNGEAKYYFAENLTTGEIINPIISPFSLTVTELKQGRWKITAEAECGTRVEQEFDIYLLDEFSTPQMSDISTCIDEDAQFKVQIFNIPAGSDLTYQWTAPDGSVIVNDKSTLDITAVQVSDLGVYTCEVTNKCGYSQSVSASLSADKVNTSLTGSALEACAGTLNYRLEITYDGNPTFSWHFNSLSSPEIGTDSYFEITEVKPENEGVYYCQVTLACGDVVTYQRQLIVNQTTTLVEESPSVSHICEGEQVELKISVSGDIKQIEWYDASGNIMPEANNKTSIQTAVHNTAGSFIYKYKVVGYCDTKEGDFEVIVHDKPVLNPIADINSCEGDIDLSMSITGSDYSGAAWWNADESLKLKDGLSYTISNAKYLTESGNYIAKVSTLYCGDLRATAQVNIYKPITVDSHSNLNPTPCVGEPLSLIVNGSGTGLIYNWYKTDAPSVSLSNTTTLDLGSADLTDEGTYRCELISPNGCGNEVVEFNVDVREHAKITLDPVDVSICEGAGSASYVVAASGEGTLHYQWYDKDNNALSGETSANLVIANPELYNSQIYYCEVSGDYCDPAVSLKAQLEVKKNVTITTDPVDVRIAENGVAIFTVEAEGNDPLTYQWYCNPTGIIVGATTSVLTIDPATIDLNSYKYYCVVSNACVGATSAEAVLLIDPNVKITTQPESTKVCEGGTFQFVIEHKSLAAGKTCYWEYNDGSGFQPVSGLADYSVSESANQSILTIQNAKIDYNSYSFRAVAEGVTDDVSNEVKVKVYQAVSFNAIQDVEICKDAGVHFELENLAGTYTYSYEWKEGARTWKTSDLNLDGGDAIDGDYSVEVTNGVCPSHKENFKISHYDELVLNDIEGSNSVCENIAENLVVTVSKDDALGINYQWFKDEDPTVLSRSNTYTVAGLDKSEDGLYKVEVSDGCMTQAKTKLINLLDKIKVVTTWEVKYEHCVGDEFIIDAQVSGDNPVYTWTTPNGRVVGNVSKLKIDALTVADAGIYKCVVNSSCSDGDIEFVTELVVNKAPEITNGIDNLSAVCDGEDLDLGPVTVAVAGDVLSMNWILNDGSVSSNHTNILNLGKADVSKEGNYKVEVSNACGKDFSLGFQEVVLLPTLAAIPNQNVCEGEDVVFRAQTTGENLDYKWFVDGVEDLKYSGKPELILENVKALDANTLRIYDIECRVSSLNSCGIEQIKNAELIVNPNTILQSSIKSEVVYVDSDYEFDLDVKGSNLTYEWHHINKDGVDKLLTETSSRLVLNNLTLADGGEYACYIGGTCGNRYTSGFLTIKDPIKVVNGLNKFVQIEKCFGDPLSLNIEVTGEVYDINWFKDDISLDQHKLSLFISELDYSDAGQYRCEINGEGDKFSEKVDIIVNKLTVLNSNLKDKNLCENETLLWSADVNGSNLTYNWQYKGETISTEAILNIENLQLGQAGEYRLDVSGKCGYVDSEAQLKVYKLPYYISHSESVEVCENTDVVNFRVNYGGDNIRYQWKKDGLDLFGETSSLLTIQNITQSKAGTYICAVNSSCGQELISPDMVLSVIPGLKVLNESGNLEVCDGESAEFAVEAEGRNVQYQWLFNGDAIDGATNPTYQIDKSSLANRGYYTCELSDECTSKRYSDSKRLDVNALPNSQIYGRMELCVLEDRVTYTTSVQPEINYLWQVEGGEFTTPNEGEKTKITWGTLENGNISIRIVDEETGCYSQIDSLVKLHPLPDVSLSNLDSHGLCEPEFQLTGGLPEGGIYWVNGVRERSFSPGTGKGEYPIRYSYTDENGCSNTTEEKVMMIDSLPVVKLIEDVTVGACKSKQLWAETELDNIKWSPSRYLDDPTSKTPVFTSGESERYVAFVVDKHGCVGNDIVNVNVAPLPVITTINDTIIGQCKPLVLTTDIVGAVSEINWTSDKEQLSKSTVRDPQLEDLSVGLHNFTINVSDMYGCVAEASVKVDVRANPEIGESQFLCEGESIEINTRDLENAVWSDGYTAWERTIDTPGEYELSVSNEFGCTEVQKIKLNPLPEFELDNTIQPGIIIFEGQTVTLDPDLNSDFGPYVYEWSDGSVLPQLEVSESDTYSLKVVDKIGCVATDTVVVEVKPVGIESPNAFTPGSGNENDRFYLKEINIDKKFEFYVYNRWGELMHRSTEAGYGGGWDGTYRGEKCPTGVYVWILILDGKATEKGYMTLVR</sequence>
<proteinExistence type="predicted"/>
<dbReference type="RefSeq" id="WP_130307000.1">
    <property type="nucleotide sequence ID" value="NZ_SHKN01000001.1"/>
</dbReference>
<feature type="domain" description="Ig-like" evidence="3">
    <location>
        <begin position="2678"/>
        <end position="2760"/>
    </location>
</feature>
<keyword evidence="1" id="KW-0677">Repeat</keyword>
<feature type="domain" description="Ig-like" evidence="3">
    <location>
        <begin position="1219"/>
        <end position="1291"/>
    </location>
</feature>
<evidence type="ECO:0000313" key="4">
    <source>
        <dbReference type="EMBL" id="RZT96925.1"/>
    </source>
</evidence>
<feature type="domain" description="Ig-like" evidence="3">
    <location>
        <begin position="2250"/>
        <end position="2423"/>
    </location>
</feature>
<evidence type="ECO:0000256" key="1">
    <source>
        <dbReference type="ARBA" id="ARBA00022737"/>
    </source>
</evidence>
<keyword evidence="2" id="KW-1015">Disulfide bond</keyword>
<dbReference type="InterPro" id="IPR013783">
    <property type="entry name" value="Ig-like_fold"/>
</dbReference>
<dbReference type="OrthoDB" id="1108781at2"/>
<dbReference type="PANTHER" id="PTHR44170">
    <property type="entry name" value="PROTEIN SIDEKICK"/>
    <property type="match status" value="1"/>
</dbReference>
<dbReference type="SMART" id="SM00409">
    <property type="entry name" value="IG"/>
    <property type="match status" value="18"/>
</dbReference>
<dbReference type="CDD" id="cd00096">
    <property type="entry name" value="Ig"/>
    <property type="match status" value="3"/>
</dbReference>
<dbReference type="InterPro" id="IPR003599">
    <property type="entry name" value="Ig_sub"/>
</dbReference>
<dbReference type="InterPro" id="IPR026341">
    <property type="entry name" value="T9SS_type_B"/>
</dbReference>
<dbReference type="Pfam" id="PF13585">
    <property type="entry name" value="CHU_C"/>
    <property type="match status" value="1"/>
</dbReference>